<name>A0AA36JJX4_9DINO</name>
<evidence type="ECO:0000313" key="2">
    <source>
        <dbReference type="Proteomes" id="UP001178507"/>
    </source>
</evidence>
<keyword evidence="2" id="KW-1185">Reference proteome</keyword>
<gene>
    <name evidence="1" type="ORF">EVOR1521_LOCUS28364</name>
</gene>
<sequence>MQPASVQLTKLQATGAHCQAFLRQSAHPRYSLPAKSLLHGERATRFTHANCKLRTKSGKAKLRLTPEALLTLWQALRMSRLRQDTVLARCQFAEPDAAKAQRVLVVPSLKSPEARSRNMVLRCRVTIGSVIVRATKQQAFHWRGLLEIHELLSPCSFTWEPVGLRWPKSPWRLLAFNLTANRLAARAGIAVQISTTKPQPDFETDTPIRHQGYFIIKHCELVLSVYVEQNLTPPKLLGSPRLVAGWFAFFSLGWSLKSQSPDVISACSTGVADADLEDSDIAILAGPLTNNCLRHEQLMSAICACRLQACDRQRLQVIALKAEWGQTLLGFKHAIHTRLPSATVGKSKLSMLVVEVEFENRLFFAKQLEMICTSGNGEHAPLAAPCKQHVVCWSHLEVRRAPYIFQIRRCAIFCRPCSRLLDMCAVSIALADGARASMDEGGSSLATKQIAKSRGAKLSAEIPSSWARALRFGRNAILRLQALDPGEDSAVSACRLWEVANLQLVPAAFGALLQSVARHLCSFLARGRRFKVWCRLQVGEALAVRRVAMVSSWKACLQCRNAEIGSLQSRAHIFHRYIPPLRWPRCRGTSEFPWHELGCRSQGASLKLQAVKASIATRGMHRLSQTVCVARGCHLAVLCTKVCPPFRTCRMESLQAEDEAVAQANVGRSKLTPRLRSPTQLQGAVLRKLFDRQTRWPLCVAKFGGLGTRQCAPCSAERFWPQLEMLVLSPTWASETQQLLQKHADCLGDRGHFDRAERDQSRRLICWKWSACACWKWKACGHQGRKWLTRATQVSLLVFCSALASWRRGAAGGSGSQMGG</sequence>
<proteinExistence type="predicted"/>
<accession>A0AA36JJX4</accession>
<organism evidence="1 2">
    <name type="scientific">Effrenium voratum</name>
    <dbReference type="NCBI Taxonomy" id="2562239"/>
    <lineage>
        <taxon>Eukaryota</taxon>
        <taxon>Sar</taxon>
        <taxon>Alveolata</taxon>
        <taxon>Dinophyceae</taxon>
        <taxon>Suessiales</taxon>
        <taxon>Symbiodiniaceae</taxon>
        <taxon>Effrenium</taxon>
    </lineage>
</organism>
<dbReference type="AlphaFoldDB" id="A0AA36JJX4"/>
<comment type="caution">
    <text evidence="1">The sequence shown here is derived from an EMBL/GenBank/DDBJ whole genome shotgun (WGS) entry which is preliminary data.</text>
</comment>
<dbReference type="EMBL" id="CAUJNA010003627">
    <property type="protein sequence ID" value="CAJ1406389.1"/>
    <property type="molecule type" value="Genomic_DNA"/>
</dbReference>
<protein>
    <submittedName>
        <fullName evidence="1">Uncharacterized protein</fullName>
    </submittedName>
</protein>
<reference evidence="1" key="1">
    <citation type="submission" date="2023-08" db="EMBL/GenBank/DDBJ databases">
        <authorList>
            <person name="Chen Y."/>
            <person name="Shah S."/>
            <person name="Dougan E. K."/>
            <person name="Thang M."/>
            <person name="Chan C."/>
        </authorList>
    </citation>
    <scope>NUCLEOTIDE SEQUENCE</scope>
</reference>
<evidence type="ECO:0000313" key="1">
    <source>
        <dbReference type="EMBL" id="CAJ1406389.1"/>
    </source>
</evidence>
<dbReference type="Proteomes" id="UP001178507">
    <property type="component" value="Unassembled WGS sequence"/>
</dbReference>